<feature type="domain" description="Glutamate-ammonia ligase adenylyltransferase repeated" evidence="9">
    <location>
        <begin position="119"/>
        <end position="364"/>
    </location>
</feature>
<dbReference type="GO" id="GO:0047388">
    <property type="term" value="F:[glutamine synthetase]-adenylyl-L-tyrosine phosphorylase activity"/>
    <property type="evidence" value="ECO:0007669"/>
    <property type="project" value="UniProtKB-EC"/>
</dbReference>
<keyword evidence="12" id="KW-1185">Reference proteome</keyword>
<comment type="catalytic activity">
    <reaction evidence="7">
        <text>[glutamine synthetase]-L-tyrosine + ATP = [glutamine synthetase]-O(4)-(5'-adenylyl)-L-tyrosine + diphosphate</text>
        <dbReference type="Rhea" id="RHEA:18589"/>
        <dbReference type="Rhea" id="RHEA-COMP:10660"/>
        <dbReference type="Rhea" id="RHEA-COMP:10661"/>
        <dbReference type="ChEBI" id="CHEBI:30616"/>
        <dbReference type="ChEBI" id="CHEBI:33019"/>
        <dbReference type="ChEBI" id="CHEBI:46858"/>
        <dbReference type="ChEBI" id="CHEBI:83624"/>
        <dbReference type="EC" id="2.7.7.42"/>
    </reaction>
</comment>
<dbReference type="SUPFAM" id="SSF81593">
    <property type="entry name" value="Nucleotidyltransferase substrate binding subunit/domain"/>
    <property type="match status" value="2"/>
</dbReference>
<proteinExistence type="inferred from homology"/>
<evidence type="ECO:0000256" key="7">
    <source>
        <dbReference type="HAMAP-Rule" id="MF_00802"/>
    </source>
</evidence>
<dbReference type="PANTHER" id="PTHR30621">
    <property type="entry name" value="GLUTAMINE SYNTHETASE ADENYLYLTRANSFERASE"/>
    <property type="match status" value="1"/>
</dbReference>
<dbReference type="GO" id="GO:0008882">
    <property type="term" value="F:[glutamate-ammonia-ligase] adenylyltransferase activity"/>
    <property type="evidence" value="ECO:0007669"/>
    <property type="project" value="UniProtKB-UniRule"/>
</dbReference>
<dbReference type="InterPro" id="IPR013546">
    <property type="entry name" value="PII_UdlTrfase/GS_AdlTrfase"/>
</dbReference>
<feature type="domain" description="PII-uridylyltransferase/Glutamine-synthetase adenylyltransferase" evidence="10">
    <location>
        <begin position="388"/>
        <end position="526"/>
    </location>
</feature>
<keyword evidence="11" id="KW-0436">Ligase</keyword>
<sequence>MARRSRFFNQERQARISPSRPGALNRSTRRPNRLTQPDYPPPHRGLAIGEQAIDVPDRTGARPRRRKPAPIRLQGVSSRHPPSTDRPILVSDLDEITPDQTLIDQLSDASALNDDQRRQLEHVLRCSPFIQQSLAAEPAILDYVIAGCGDAFLGDGLATRLDGLSGTRDERLALEPAAFGRELRRLRRREMILIAWRDLNGIDDTDATLRSLSKLADFCVAEALAYHEHHLQARFGQPRGPNGESVGMVVIGMGKLGGDELNYSSDIDLIFAYAEEGETDGSKTISNAEYFIRLGQRLIRSLDEKTGHGFVFRVDMRLRPNGDEGPLAMSFDGLELYYATRGREWERYAWIKARVIAGDQAAGRELMDMLRPFVFRRYLDFGAFSQLREMKRMIEREMTDAAMHNNIKLGPGGIREIEFIGQLFQLLRGGREPALQDRRLLPVLTILEEMGELDPTTVGDLTVGYDFLRRAENRLQMLYDHQTQTLPDNKFDQLRLAISMGFEDWGAFLYALDQHRDRIHGHFSEVLRLPSDGDENEDPLEQVWNGLGDVADRVAILERHGFEQAAVLERHLSAWRDTQGPAINGTVAQRLDELMPDLLRDISAYQGQVAILDRMLDLLAAILRRSVYVALLIEQPQARRQLVRLVHGSPWIASLLTQHPILLDELIDPETLYAPPNKTELAQELGELLGKCPNDEERSLDELRRFKQLATLRVAAADVVGALPVMRVSDQLTWIAEVILEAVHERAQAQIEARHGKPKAINEAGEVFTPGLAIIGYGKLGGIELGYGSDLDLVFLHDSTDREAVTDGPKSIDNSLYFARLAQKIIHTLSIRTPAGVLYEVDTRLRPDGVGGLLVSSVNAFAQYQAEHAWVWEVQAMCRARFVAGTASVGETFAEIRRQTLTQPRDPDELRDAVVGMREKMRTNQTETPAGLFHLKRDVGGITDIEFLVQYLLLRHAAEHPEILEFTDNIRQLDSLREAGLIDAEASEAIIQAYRTLRDAGHHQALMGSRSVVDAHSVEAERQVVIDQWQALIGCLPPGAEAERPE</sequence>
<evidence type="ECO:0000256" key="3">
    <source>
        <dbReference type="ARBA" id="ARBA00022741"/>
    </source>
</evidence>
<feature type="region of interest" description="Adenylyl transferase" evidence="7">
    <location>
        <begin position="543"/>
        <end position="1046"/>
    </location>
</feature>
<evidence type="ECO:0000259" key="10">
    <source>
        <dbReference type="Pfam" id="PF08335"/>
    </source>
</evidence>
<keyword evidence="4 7" id="KW-0067">ATP-binding</keyword>
<dbReference type="Gene3D" id="1.20.120.1510">
    <property type="match status" value="1"/>
</dbReference>
<comment type="catalytic activity">
    <reaction evidence="7">
        <text>[glutamine synthetase]-O(4)-(5'-adenylyl)-L-tyrosine + phosphate = [glutamine synthetase]-L-tyrosine + ADP</text>
        <dbReference type="Rhea" id="RHEA:43716"/>
        <dbReference type="Rhea" id="RHEA-COMP:10660"/>
        <dbReference type="Rhea" id="RHEA-COMP:10661"/>
        <dbReference type="ChEBI" id="CHEBI:43474"/>
        <dbReference type="ChEBI" id="CHEBI:46858"/>
        <dbReference type="ChEBI" id="CHEBI:83624"/>
        <dbReference type="ChEBI" id="CHEBI:456216"/>
        <dbReference type="EC" id="2.7.7.89"/>
    </reaction>
</comment>
<evidence type="ECO:0000256" key="2">
    <source>
        <dbReference type="ARBA" id="ARBA00022695"/>
    </source>
</evidence>
<comment type="function">
    <text evidence="7">Involved in the regulation of glutamine synthetase GlnA, a key enzyme in the process to assimilate ammonia. When cellular nitrogen levels are high, the C-terminal adenylyl transferase (AT) inactivates GlnA by covalent transfer of an adenylyl group from ATP to specific tyrosine residue of GlnA, thus reducing its activity. Conversely, when nitrogen levels are low, the N-terminal adenylyl removase (AR) activates GlnA by removing the adenylyl group by phosphorolysis, increasing its activity. The regulatory region of GlnE binds the signal transduction protein PII (GlnB) which indicates the nitrogen status of the cell.</text>
</comment>
<feature type="domain" description="PII-uridylyltransferase/Glutamine-synthetase adenylyltransferase" evidence="10">
    <location>
        <begin position="933"/>
        <end position="1003"/>
    </location>
</feature>
<dbReference type="GO" id="GO:0005829">
    <property type="term" value="C:cytosol"/>
    <property type="evidence" value="ECO:0007669"/>
    <property type="project" value="TreeGrafter"/>
</dbReference>
<dbReference type="Pfam" id="PF08335">
    <property type="entry name" value="GlnD_UR_UTase"/>
    <property type="match status" value="2"/>
</dbReference>
<dbReference type="InterPro" id="IPR043519">
    <property type="entry name" value="NT_sf"/>
</dbReference>
<dbReference type="CDD" id="cd05401">
    <property type="entry name" value="NT_GlnE_GlnD_like"/>
    <property type="match status" value="2"/>
</dbReference>
<dbReference type="EC" id="2.7.7.89" evidence="7"/>
<dbReference type="InterPro" id="IPR005190">
    <property type="entry name" value="GlnE_rpt_dom"/>
</dbReference>
<dbReference type="NCBIfam" id="NF008292">
    <property type="entry name" value="PRK11072.1"/>
    <property type="match status" value="1"/>
</dbReference>
<dbReference type="EC" id="2.7.7.42" evidence="7"/>
<evidence type="ECO:0000259" key="9">
    <source>
        <dbReference type="Pfam" id="PF03710"/>
    </source>
</evidence>
<feature type="region of interest" description="Adenylyl removase" evidence="7">
    <location>
        <begin position="1"/>
        <end position="536"/>
    </location>
</feature>
<keyword evidence="2 7" id="KW-0548">Nucleotidyltransferase</keyword>
<name>A0A6I6CZE9_9GAMM</name>
<keyword evidence="6 7" id="KW-0511">Multifunctional enzyme</keyword>
<dbReference type="KEGG" id="ghl:GM160_00040"/>
<organism evidence="11 12">
    <name type="scientific">Guyparkeria halophila</name>
    <dbReference type="NCBI Taxonomy" id="47960"/>
    <lineage>
        <taxon>Bacteria</taxon>
        <taxon>Pseudomonadati</taxon>
        <taxon>Pseudomonadota</taxon>
        <taxon>Gammaproteobacteria</taxon>
        <taxon>Chromatiales</taxon>
        <taxon>Thioalkalibacteraceae</taxon>
        <taxon>Guyparkeria</taxon>
    </lineage>
</organism>
<comment type="cofactor">
    <cofactor evidence="7">
        <name>Mg(2+)</name>
        <dbReference type="ChEBI" id="CHEBI:18420"/>
    </cofactor>
</comment>
<dbReference type="GO" id="GO:0000820">
    <property type="term" value="P:regulation of glutamine family amino acid metabolic process"/>
    <property type="evidence" value="ECO:0007669"/>
    <property type="project" value="UniProtKB-UniRule"/>
</dbReference>
<dbReference type="HAMAP" id="MF_00802">
    <property type="entry name" value="GlnE"/>
    <property type="match status" value="1"/>
</dbReference>
<keyword evidence="3 7" id="KW-0547">Nucleotide-binding</keyword>
<dbReference type="FunFam" id="1.20.120.330:FF:000005">
    <property type="entry name" value="Bifunctional glutamine synthetase adenylyltransferase/adenylyl-removing enzyme"/>
    <property type="match status" value="1"/>
</dbReference>
<evidence type="ECO:0000256" key="1">
    <source>
        <dbReference type="ARBA" id="ARBA00022679"/>
    </source>
</evidence>
<evidence type="ECO:0000313" key="12">
    <source>
        <dbReference type="Proteomes" id="UP000427716"/>
    </source>
</evidence>
<dbReference type="FunFam" id="3.30.460.10:FF:000009">
    <property type="entry name" value="Bifunctional glutamine synthetase adenylyltransferase/adenylyl-removing enzyme"/>
    <property type="match status" value="1"/>
</dbReference>
<dbReference type="GO" id="GO:0000287">
    <property type="term" value="F:magnesium ion binding"/>
    <property type="evidence" value="ECO:0007669"/>
    <property type="project" value="UniProtKB-UniRule"/>
</dbReference>
<feature type="region of interest" description="Disordered" evidence="8">
    <location>
        <begin position="1"/>
        <end position="87"/>
    </location>
</feature>
<protein>
    <recommendedName>
        <fullName evidence="7">Bifunctional glutamine synthetase adenylyltransferase/adenylyl-removing enzyme</fullName>
    </recommendedName>
    <alternativeName>
        <fullName evidence="7">ATP:glutamine synthetase adenylyltransferase</fullName>
    </alternativeName>
    <alternativeName>
        <fullName evidence="7">ATase</fullName>
    </alternativeName>
    <domain>
        <recommendedName>
            <fullName evidence="7">Glutamine synthetase adenylyl-L-tyrosine phosphorylase</fullName>
            <ecNumber evidence="7">2.7.7.89</ecNumber>
        </recommendedName>
        <alternativeName>
            <fullName evidence="7">Adenylyl removase</fullName>
            <shortName evidence="7">AR</shortName>
            <shortName evidence="7">AT-N</shortName>
        </alternativeName>
    </domain>
    <domain>
        <recommendedName>
            <fullName evidence="7">Glutamine synthetase adenylyl transferase</fullName>
            <ecNumber evidence="7">2.7.7.42</ecNumber>
        </recommendedName>
        <alternativeName>
            <fullName evidence="7">Adenylyl transferase</fullName>
            <shortName evidence="7">AT</shortName>
            <shortName evidence="7">AT-C</shortName>
        </alternativeName>
    </domain>
</protein>
<keyword evidence="1 7" id="KW-0808">Transferase</keyword>
<keyword evidence="5 7" id="KW-0460">Magnesium</keyword>
<accession>A0A6I6CZE9</accession>
<dbReference type="InterPro" id="IPR023057">
    <property type="entry name" value="GlnE"/>
</dbReference>
<gene>
    <name evidence="7 11" type="primary">glnE</name>
    <name evidence="11" type="ORF">GM160_00040</name>
</gene>
<dbReference type="SUPFAM" id="SSF81301">
    <property type="entry name" value="Nucleotidyltransferase"/>
    <property type="match status" value="2"/>
</dbReference>
<dbReference type="Pfam" id="PF03710">
    <property type="entry name" value="GlnE"/>
    <property type="match status" value="2"/>
</dbReference>
<reference evidence="11 12" key="1">
    <citation type="submission" date="2019-11" db="EMBL/GenBank/DDBJ databases">
        <authorList>
            <person name="Zhang J."/>
            <person name="Sun C."/>
        </authorList>
    </citation>
    <scope>NUCLEOTIDE SEQUENCE [LARGE SCALE GENOMIC DNA]</scope>
    <source>
        <strain evidence="12">sp2</strain>
    </source>
</reference>
<dbReference type="GO" id="GO:0005524">
    <property type="term" value="F:ATP binding"/>
    <property type="evidence" value="ECO:0007669"/>
    <property type="project" value="UniProtKB-UniRule"/>
</dbReference>
<feature type="domain" description="Glutamate-ammonia ligase adenylyltransferase repeated" evidence="9">
    <location>
        <begin position="641"/>
        <end position="895"/>
    </location>
</feature>
<evidence type="ECO:0000256" key="5">
    <source>
        <dbReference type="ARBA" id="ARBA00022842"/>
    </source>
</evidence>
<dbReference type="GO" id="GO:0016874">
    <property type="term" value="F:ligase activity"/>
    <property type="evidence" value="ECO:0007669"/>
    <property type="project" value="UniProtKB-KW"/>
</dbReference>
<dbReference type="Gene3D" id="1.20.120.330">
    <property type="entry name" value="Nucleotidyltransferases domain 2"/>
    <property type="match status" value="2"/>
</dbReference>
<dbReference type="AlphaFoldDB" id="A0A6I6CZE9"/>
<dbReference type="Gene3D" id="3.30.460.10">
    <property type="entry name" value="Beta Polymerase, domain 2"/>
    <property type="match status" value="2"/>
</dbReference>
<evidence type="ECO:0000256" key="4">
    <source>
        <dbReference type="ARBA" id="ARBA00022840"/>
    </source>
</evidence>
<dbReference type="PANTHER" id="PTHR30621:SF0">
    <property type="entry name" value="BIFUNCTIONAL GLUTAMINE SYNTHETASE ADENYLYLTRANSFERASE_ADENYLYL-REMOVING ENZYME"/>
    <property type="match status" value="1"/>
</dbReference>
<evidence type="ECO:0000256" key="6">
    <source>
        <dbReference type="ARBA" id="ARBA00023268"/>
    </source>
</evidence>
<comment type="similarity">
    <text evidence="7">Belongs to the GlnE family.</text>
</comment>
<evidence type="ECO:0000256" key="8">
    <source>
        <dbReference type="SAM" id="MobiDB-lite"/>
    </source>
</evidence>
<evidence type="ECO:0000313" key="11">
    <source>
        <dbReference type="EMBL" id="QGT77395.1"/>
    </source>
</evidence>
<dbReference type="Proteomes" id="UP000427716">
    <property type="component" value="Chromosome"/>
</dbReference>
<dbReference type="EMBL" id="CP046415">
    <property type="protein sequence ID" value="QGT77395.1"/>
    <property type="molecule type" value="Genomic_DNA"/>
</dbReference>